<proteinExistence type="predicted"/>
<keyword evidence="2" id="KW-0238">DNA-binding</keyword>
<evidence type="ECO:0000256" key="2">
    <source>
        <dbReference type="ARBA" id="ARBA00023125"/>
    </source>
</evidence>
<dbReference type="RefSeq" id="WP_227620064.1">
    <property type="nucleotide sequence ID" value="NZ_JAJEQL010000002.1"/>
</dbReference>
<protein>
    <recommendedName>
        <fullName evidence="1">Stage 0 sporulation protein A homolog</fullName>
    </recommendedName>
</protein>
<evidence type="ECO:0000256" key="4">
    <source>
        <dbReference type="PROSITE-ProRule" id="PRU00169"/>
    </source>
</evidence>
<comment type="caution">
    <text evidence="6">The sequence shown here is derived from an EMBL/GenBank/DDBJ whole genome shotgun (WGS) entry which is preliminary data.</text>
</comment>
<evidence type="ECO:0000313" key="6">
    <source>
        <dbReference type="EMBL" id="MCC2198479.1"/>
    </source>
</evidence>
<dbReference type="SUPFAM" id="SSF52172">
    <property type="entry name" value="CheY-like"/>
    <property type="match status" value="1"/>
</dbReference>
<reference evidence="6" key="1">
    <citation type="submission" date="2021-10" db="EMBL/GenBank/DDBJ databases">
        <title>Anaerobic single-cell dispensing facilitates the cultivation of human gut bacteria.</title>
        <authorList>
            <person name="Afrizal A."/>
        </authorList>
    </citation>
    <scope>NUCLEOTIDE SEQUENCE</scope>
    <source>
        <strain evidence="6">CLA-AA-H233</strain>
    </source>
</reference>
<dbReference type="InterPro" id="IPR011006">
    <property type="entry name" value="CheY-like_superfamily"/>
</dbReference>
<evidence type="ECO:0000259" key="5">
    <source>
        <dbReference type="PROSITE" id="PS50110"/>
    </source>
</evidence>
<dbReference type="InterPro" id="IPR001789">
    <property type="entry name" value="Sig_transdc_resp-reg_receiver"/>
</dbReference>
<dbReference type="Proteomes" id="UP001430637">
    <property type="component" value="Unassembled WGS sequence"/>
</dbReference>
<name>A0ABS8F5H4_9FIRM</name>
<comment type="caution">
    <text evidence="4">Lacks conserved residue(s) required for the propagation of feature annotation.</text>
</comment>
<evidence type="ECO:0000256" key="1">
    <source>
        <dbReference type="ARBA" id="ARBA00018672"/>
    </source>
</evidence>
<gene>
    <name evidence="6" type="ORF">LKD23_01670</name>
</gene>
<dbReference type="EMBL" id="JAJEQL010000002">
    <property type="protein sequence ID" value="MCC2198479.1"/>
    <property type="molecule type" value="Genomic_DNA"/>
</dbReference>
<dbReference type="PROSITE" id="PS50110">
    <property type="entry name" value="RESPONSE_REGULATORY"/>
    <property type="match status" value="1"/>
</dbReference>
<accession>A0ABS8F5H4</accession>
<dbReference type="InterPro" id="IPR036388">
    <property type="entry name" value="WH-like_DNA-bd_sf"/>
</dbReference>
<keyword evidence="7" id="KW-1185">Reference proteome</keyword>
<sequence length="244" mass="28017">MSFEEQQEAVWRVALASYDPREMRVWMRYLEECNPAIRCTGYRTSQTLLRRLEQGDVDVLVLGGRLEDVDSIQFLPRLRGLARKPLVLLRDDGRNEKAAVESLSQEDACYLIRQATLEDMLRELRAPAHSPAESLEKRCERIYRSWGLNTSDANKRYLTGAVRVMMASDHRLAIRKEILGAVAQEHHLTIAAVDSALRRLLDTLDATGTQAWLDFRKEYGLERKRVTIGRLIYALESKLSQQEG</sequence>
<feature type="domain" description="Response regulatory" evidence="5">
    <location>
        <begin position="12"/>
        <end position="128"/>
    </location>
</feature>
<dbReference type="Gene3D" id="1.10.10.10">
    <property type="entry name" value="Winged helix-like DNA-binding domain superfamily/Winged helix DNA-binding domain"/>
    <property type="match status" value="1"/>
</dbReference>
<dbReference type="InterPro" id="IPR016032">
    <property type="entry name" value="Sig_transdc_resp-reg_C-effctor"/>
</dbReference>
<evidence type="ECO:0000256" key="3">
    <source>
        <dbReference type="ARBA" id="ARBA00024867"/>
    </source>
</evidence>
<organism evidence="6 7">
    <name type="scientific">Faecalibacterium butyricigenerans</name>
    <dbReference type="NCBI Taxonomy" id="1851427"/>
    <lineage>
        <taxon>Bacteria</taxon>
        <taxon>Bacillati</taxon>
        <taxon>Bacillota</taxon>
        <taxon>Clostridia</taxon>
        <taxon>Eubacteriales</taxon>
        <taxon>Oscillospiraceae</taxon>
        <taxon>Faecalibacterium</taxon>
    </lineage>
</organism>
<dbReference type="SUPFAM" id="SSF46894">
    <property type="entry name" value="C-terminal effector domain of the bipartite response regulators"/>
    <property type="match status" value="1"/>
</dbReference>
<evidence type="ECO:0000313" key="7">
    <source>
        <dbReference type="Proteomes" id="UP001430637"/>
    </source>
</evidence>
<comment type="function">
    <text evidence="3">May play the central regulatory role in sporulation. It may be an element of the effector pathway responsible for the activation of sporulation genes in response to nutritional stress. Spo0A may act in concert with spo0H (a sigma factor) to control the expression of some genes that are critical to the sporulation process.</text>
</comment>